<feature type="domain" description="PH" evidence="2">
    <location>
        <begin position="296"/>
        <end position="471"/>
    </location>
</feature>
<dbReference type="Pfam" id="PF00621">
    <property type="entry name" value="RhoGEF"/>
    <property type="match status" value="1"/>
</dbReference>
<sequence>MQKQKLRRSISASTERRRVADIRHSFTSMAASKSSRSSKTLGKQQTQNRPPSQLDNDNANKNQSTHEDEPVKERKVGKLDLVVEEICTTEATDVKGLITLVESYVKPMQEAKHPIMENTAAAVFFTTLHKLVTLNSTFLEELMQVTIQEEPGNDVTERVADLFNRYIPLFTKVYTEYAKFLDDFSPLVNEYRTQSKEFTAMMDQYQRQCGSNQNFESFLILPIQRIPRYSLLLQRVMEYTQKNHPDLASLEQAVESVGKATQLMNETLQQKEKMEEVLKIQAQFAGQVSLFTLDRRLIKSGVLVKLSTKRKDKVMIHLFNDLLLYSDILAMDTFHARRTVDFHSKACRVDATLPASYSKLYSTESIDCGFMWSEYDFDIKGGILRQYCGGVVTKTLNLSGAIVVRRPDKRSSYCFQISPSTPAPTTGKMSPLKVASKMMDKNRWDDQEWLLCAFSNEQLAQWTQAIEKSASKALKRMSSAVRTRSMDETLASTTGNPQINDIDLDRLDFLVYDDHKAERYRHHILKEIVRSEESYVECIGECIRVFVQPLMLREVERKRSLEHNRKLSLQRRLSQMSMKKHEQLKKTFTLIGLNKRAGMPQGLVNSIGHENYTKKSLLDADLSILFTRNSKTHVKPDVNSMGQIYTLNQQLLDHLTRHLKETESYINPVHRGAIFNAYALFQMYSSYACYHDTALATIESNRFKSMLEEIQLHMDEPTLHRLRTYLNMPMESTRTRSTGSTSRVPGPETSNKEVWSFNCPISSADITLFYVEYKVNGLEHYDNNCGMNYLVITPTSASESMKSSPPITPLQLSL</sequence>
<feature type="domain" description="DH" evidence="3">
    <location>
        <begin position="78"/>
        <end position="267"/>
    </location>
</feature>
<keyword evidence="5" id="KW-1185">Reference proteome</keyword>
<dbReference type="SMART" id="SM00325">
    <property type="entry name" value="RhoGEF"/>
    <property type="match status" value="1"/>
</dbReference>
<dbReference type="InterPro" id="IPR051092">
    <property type="entry name" value="FYVE_RhoGEF_PH"/>
</dbReference>
<comment type="caution">
    <text evidence="4">The sequence shown here is derived from an EMBL/GenBank/DDBJ whole genome shotgun (WGS) entry which is preliminary data.</text>
</comment>
<feature type="compositionally biased region" description="Low complexity" evidence="1">
    <location>
        <begin position="25"/>
        <end position="40"/>
    </location>
</feature>
<evidence type="ECO:0000259" key="2">
    <source>
        <dbReference type="PROSITE" id="PS50003"/>
    </source>
</evidence>
<dbReference type="SUPFAM" id="SSF50729">
    <property type="entry name" value="PH domain-like"/>
    <property type="match status" value="1"/>
</dbReference>
<protein>
    <recommendedName>
        <fullName evidence="6">DH domain-containing protein</fullName>
    </recommendedName>
</protein>
<accession>A0A6G0XL24</accession>
<dbReference type="EMBL" id="VJMJ01000042">
    <property type="protein sequence ID" value="KAF0740952.1"/>
    <property type="molecule type" value="Genomic_DNA"/>
</dbReference>
<dbReference type="AlphaFoldDB" id="A0A6G0XL24"/>
<dbReference type="GO" id="GO:0005737">
    <property type="term" value="C:cytoplasm"/>
    <property type="evidence" value="ECO:0007669"/>
    <property type="project" value="TreeGrafter"/>
</dbReference>
<reference evidence="4 5" key="1">
    <citation type="submission" date="2019-07" db="EMBL/GenBank/DDBJ databases">
        <title>Genomics analysis of Aphanomyces spp. identifies a new class of oomycete effector associated with host adaptation.</title>
        <authorList>
            <person name="Gaulin E."/>
        </authorList>
    </citation>
    <scope>NUCLEOTIDE SEQUENCE [LARGE SCALE GENOMIC DNA]</scope>
    <source>
        <strain evidence="4 5">ATCC 201684</strain>
    </source>
</reference>
<dbReference type="PROSITE" id="PS50003">
    <property type="entry name" value="PH_DOMAIN"/>
    <property type="match status" value="1"/>
</dbReference>
<dbReference type="PROSITE" id="PS50010">
    <property type="entry name" value="DH_2"/>
    <property type="match status" value="2"/>
</dbReference>
<feature type="compositionally biased region" description="Basic and acidic residues" evidence="1">
    <location>
        <begin position="64"/>
        <end position="73"/>
    </location>
</feature>
<dbReference type="InterPro" id="IPR011993">
    <property type="entry name" value="PH-like_dom_sf"/>
</dbReference>
<evidence type="ECO:0000256" key="1">
    <source>
        <dbReference type="SAM" id="MobiDB-lite"/>
    </source>
</evidence>
<organism evidence="4 5">
    <name type="scientific">Aphanomyces euteiches</name>
    <dbReference type="NCBI Taxonomy" id="100861"/>
    <lineage>
        <taxon>Eukaryota</taxon>
        <taxon>Sar</taxon>
        <taxon>Stramenopiles</taxon>
        <taxon>Oomycota</taxon>
        <taxon>Saprolegniomycetes</taxon>
        <taxon>Saprolegniales</taxon>
        <taxon>Verrucalvaceae</taxon>
        <taxon>Aphanomyces</taxon>
    </lineage>
</organism>
<dbReference type="InterPro" id="IPR001849">
    <property type="entry name" value="PH_domain"/>
</dbReference>
<feature type="compositionally biased region" description="Basic and acidic residues" evidence="1">
    <location>
        <begin position="14"/>
        <end position="24"/>
    </location>
</feature>
<dbReference type="VEuPathDB" id="FungiDB:AeMF1_002810"/>
<evidence type="ECO:0000313" key="5">
    <source>
        <dbReference type="Proteomes" id="UP000481153"/>
    </source>
</evidence>
<feature type="compositionally biased region" description="Polar residues" evidence="1">
    <location>
        <begin position="41"/>
        <end position="63"/>
    </location>
</feature>
<evidence type="ECO:0000259" key="3">
    <source>
        <dbReference type="PROSITE" id="PS50010"/>
    </source>
</evidence>
<evidence type="ECO:0000313" key="4">
    <source>
        <dbReference type="EMBL" id="KAF0740952.1"/>
    </source>
</evidence>
<name>A0A6G0XL24_9STRA</name>
<dbReference type="SMART" id="SM00233">
    <property type="entry name" value="PH"/>
    <property type="match status" value="1"/>
</dbReference>
<gene>
    <name evidence="4" type="ORF">Ae201684_003834</name>
</gene>
<feature type="domain" description="DH" evidence="3">
    <location>
        <begin position="520"/>
        <end position="731"/>
    </location>
</feature>
<dbReference type="Proteomes" id="UP000481153">
    <property type="component" value="Unassembled WGS sequence"/>
</dbReference>
<evidence type="ECO:0008006" key="6">
    <source>
        <dbReference type="Google" id="ProtNLM"/>
    </source>
</evidence>
<dbReference type="InterPro" id="IPR035899">
    <property type="entry name" value="DBL_dom_sf"/>
</dbReference>
<dbReference type="CDD" id="cd00160">
    <property type="entry name" value="RhoGEF"/>
    <property type="match status" value="1"/>
</dbReference>
<dbReference type="Gene3D" id="1.20.900.10">
    <property type="entry name" value="Dbl homology (DH) domain"/>
    <property type="match status" value="2"/>
</dbReference>
<dbReference type="PANTHER" id="PTHR12673">
    <property type="entry name" value="FACIOGENITAL DYSPLASIA PROTEIN"/>
    <property type="match status" value="1"/>
</dbReference>
<dbReference type="SUPFAM" id="SSF48065">
    <property type="entry name" value="DBL homology domain (DH-domain)"/>
    <property type="match status" value="2"/>
</dbReference>
<dbReference type="PANTHER" id="PTHR12673:SF159">
    <property type="entry name" value="LD03170P"/>
    <property type="match status" value="1"/>
</dbReference>
<dbReference type="InterPro" id="IPR000219">
    <property type="entry name" value="DH_dom"/>
</dbReference>
<feature type="region of interest" description="Disordered" evidence="1">
    <location>
        <begin position="1"/>
        <end position="73"/>
    </location>
</feature>
<proteinExistence type="predicted"/>
<dbReference type="Gene3D" id="2.30.29.30">
    <property type="entry name" value="Pleckstrin-homology domain (PH domain)/Phosphotyrosine-binding domain (PTB)"/>
    <property type="match status" value="1"/>
</dbReference>
<dbReference type="GO" id="GO:0005085">
    <property type="term" value="F:guanyl-nucleotide exchange factor activity"/>
    <property type="evidence" value="ECO:0007669"/>
    <property type="project" value="InterPro"/>
</dbReference>